<gene>
    <name evidence="1" type="ORF">BJG266_LOCUS31514</name>
    <name evidence="2" type="ORF">QVE165_LOCUS48468</name>
</gene>
<dbReference type="Proteomes" id="UP000663877">
    <property type="component" value="Unassembled WGS sequence"/>
</dbReference>
<dbReference type="AlphaFoldDB" id="A0A815CNQ7"/>
<evidence type="ECO:0000313" key="2">
    <source>
        <dbReference type="EMBL" id="CAF1567426.1"/>
    </source>
</evidence>
<evidence type="ECO:0000313" key="1">
    <source>
        <dbReference type="EMBL" id="CAF1286800.1"/>
    </source>
</evidence>
<dbReference type="Proteomes" id="UP000663832">
    <property type="component" value="Unassembled WGS sequence"/>
</dbReference>
<comment type="caution">
    <text evidence="1">The sequence shown here is derived from an EMBL/GenBank/DDBJ whole genome shotgun (WGS) entry which is preliminary data.</text>
</comment>
<name>A0A815CNQ7_9BILA</name>
<reference evidence="1" key="1">
    <citation type="submission" date="2021-02" db="EMBL/GenBank/DDBJ databases">
        <authorList>
            <person name="Nowell W R."/>
        </authorList>
    </citation>
    <scope>NUCLEOTIDE SEQUENCE</scope>
</reference>
<keyword evidence="3" id="KW-1185">Reference proteome</keyword>
<evidence type="ECO:0000313" key="3">
    <source>
        <dbReference type="Proteomes" id="UP000663832"/>
    </source>
</evidence>
<dbReference type="OrthoDB" id="9980685at2759"/>
<accession>A0A815CNQ7</accession>
<sequence length="284" mass="33262">MPNLIPYLDYNKLMNISSNPPQWLYPNLSWTDRKTLARVDNCPQAGTNRILNLMHDYIKYLSIMNKKFNSTKIPRIQINWNVIEGWEWRDEHCLDLLYEKFNDSKQFDYAYRYVTNPCHEDTQHLKDLVELLCSVNNCPEVVYMDMDLTYFTSYSLEVLHMNKQILNSLNISFGIHLVDQCVEIDNCVAEILLTDHSQVVLNLDAKSKYPNLTRNQMQELSLINVLNFLINQNIVDKDTHIAITSWTTWPIEIGQQTNELRSGGMTHTANEIFEQILIPHSFAK</sequence>
<evidence type="ECO:0000313" key="4">
    <source>
        <dbReference type="Proteomes" id="UP000663877"/>
    </source>
</evidence>
<dbReference type="EMBL" id="CAJNOI010000468">
    <property type="protein sequence ID" value="CAF1286800.1"/>
    <property type="molecule type" value="Genomic_DNA"/>
</dbReference>
<dbReference type="EMBL" id="CAJNOM010000818">
    <property type="protein sequence ID" value="CAF1567426.1"/>
    <property type="molecule type" value="Genomic_DNA"/>
</dbReference>
<proteinExistence type="predicted"/>
<organism evidence="1 4">
    <name type="scientific">Adineta steineri</name>
    <dbReference type="NCBI Taxonomy" id="433720"/>
    <lineage>
        <taxon>Eukaryota</taxon>
        <taxon>Metazoa</taxon>
        <taxon>Spiralia</taxon>
        <taxon>Gnathifera</taxon>
        <taxon>Rotifera</taxon>
        <taxon>Eurotatoria</taxon>
        <taxon>Bdelloidea</taxon>
        <taxon>Adinetida</taxon>
        <taxon>Adinetidae</taxon>
        <taxon>Adineta</taxon>
    </lineage>
</organism>
<protein>
    <submittedName>
        <fullName evidence="1">Uncharacterized protein</fullName>
    </submittedName>
</protein>